<dbReference type="SUPFAM" id="SSF46626">
    <property type="entry name" value="Cytochrome c"/>
    <property type="match status" value="2"/>
</dbReference>
<dbReference type="RefSeq" id="WP_386374000.1">
    <property type="nucleotide sequence ID" value="NZ_JBHUMP010000007.1"/>
</dbReference>
<keyword evidence="10" id="KW-1185">Reference proteome</keyword>
<feature type="region of interest" description="Disordered" evidence="7">
    <location>
        <begin position="206"/>
        <end position="235"/>
    </location>
</feature>
<sequence length="347" mass="37418">MSRFLEAALIATFLAGPLAAEPLGLGRAATLEEIALWDIDIRPDGQGLSEGRGDVMTGEKIFTAQCAFCHGDFGEGRGRWPVLAGGQGSLTNARPVKTIGSYWPYLSTVYDYVNRAMPFGNAQSLNADEVYAITAYLMYLNDEVDEDFELTSENFTAHRLPNEDGFIADDRPATELVAFRTEPCMSECKESVKITMRAAVLDVTPEETAAKSEVEEQTRAATESPETEAPEETADVAATPKPELIEAGAKVFRKCKSCHQIGEDAANKVGPILTGIVDAPAGHVEGFSYSKAMQKAAANGLIWNRVELSAFLAKPKAYLSGTKMAFAGVKKPEDIDALIAYLESASE</sequence>
<dbReference type="InterPro" id="IPR036909">
    <property type="entry name" value="Cyt_c-like_dom_sf"/>
</dbReference>
<dbReference type="Pfam" id="PF00034">
    <property type="entry name" value="Cytochrom_C"/>
    <property type="match status" value="2"/>
</dbReference>
<dbReference type="InterPro" id="IPR009056">
    <property type="entry name" value="Cyt_c-like_dom"/>
</dbReference>
<keyword evidence="4" id="KW-0249">Electron transport</keyword>
<keyword evidence="1" id="KW-0813">Transport</keyword>
<feature type="compositionally biased region" description="Basic and acidic residues" evidence="7">
    <location>
        <begin position="208"/>
        <end position="218"/>
    </location>
</feature>
<evidence type="ECO:0000313" key="9">
    <source>
        <dbReference type="EMBL" id="MFD2739927.1"/>
    </source>
</evidence>
<dbReference type="PANTHER" id="PTHR11961">
    <property type="entry name" value="CYTOCHROME C"/>
    <property type="match status" value="1"/>
</dbReference>
<keyword evidence="3 6" id="KW-0479">Metal-binding</keyword>
<evidence type="ECO:0000256" key="1">
    <source>
        <dbReference type="ARBA" id="ARBA00022448"/>
    </source>
</evidence>
<dbReference type="InterPro" id="IPR002327">
    <property type="entry name" value="Cyt_c_1A/1B"/>
</dbReference>
<keyword evidence="2 6" id="KW-0349">Heme</keyword>
<proteinExistence type="predicted"/>
<evidence type="ECO:0000256" key="4">
    <source>
        <dbReference type="ARBA" id="ARBA00022982"/>
    </source>
</evidence>
<evidence type="ECO:0000256" key="7">
    <source>
        <dbReference type="SAM" id="MobiDB-lite"/>
    </source>
</evidence>
<evidence type="ECO:0000313" key="10">
    <source>
        <dbReference type="Proteomes" id="UP001597474"/>
    </source>
</evidence>
<organism evidence="9 10">
    <name type="scientific">Sulfitobacter aestuarii</name>
    <dbReference type="NCBI Taxonomy" id="2161676"/>
    <lineage>
        <taxon>Bacteria</taxon>
        <taxon>Pseudomonadati</taxon>
        <taxon>Pseudomonadota</taxon>
        <taxon>Alphaproteobacteria</taxon>
        <taxon>Rhodobacterales</taxon>
        <taxon>Roseobacteraceae</taxon>
        <taxon>Sulfitobacter</taxon>
    </lineage>
</organism>
<dbReference type="EMBL" id="JBHUMP010000007">
    <property type="protein sequence ID" value="MFD2739927.1"/>
    <property type="molecule type" value="Genomic_DNA"/>
</dbReference>
<feature type="domain" description="Cytochrome c" evidence="8">
    <location>
        <begin position="243"/>
        <end position="346"/>
    </location>
</feature>
<evidence type="ECO:0000256" key="3">
    <source>
        <dbReference type="ARBA" id="ARBA00022723"/>
    </source>
</evidence>
<protein>
    <submittedName>
        <fullName evidence="9">C-type cytochrome</fullName>
    </submittedName>
</protein>
<evidence type="ECO:0000256" key="6">
    <source>
        <dbReference type="PROSITE-ProRule" id="PRU00433"/>
    </source>
</evidence>
<dbReference type="PRINTS" id="PR00604">
    <property type="entry name" value="CYTCHRMECIAB"/>
</dbReference>
<evidence type="ECO:0000259" key="8">
    <source>
        <dbReference type="PROSITE" id="PS51007"/>
    </source>
</evidence>
<feature type="domain" description="Cytochrome c" evidence="8">
    <location>
        <begin position="53"/>
        <end position="141"/>
    </location>
</feature>
<evidence type="ECO:0000256" key="2">
    <source>
        <dbReference type="ARBA" id="ARBA00022617"/>
    </source>
</evidence>
<dbReference type="Proteomes" id="UP001597474">
    <property type="component" value="Unassembled WGS sequence"/>
</dbReference>
<comment type="caution">
    <text evidence="9">The sequence shown here is derived from an EMBL/GenBank/DDBJ whole genome shotgun (WGS) entry which is preliminary data.</text>
</comment>
<accession>A0ABW5U3D3</accession>
<evidence type="ECO:0000256" key="5">
    <source>
        <dbReference type="ARBA" id="ARBA00023004"/>
    </source>
</evidence>
<gene>
    <name evidence="9" type="ORF">ACFSUD_10130</name>
</gene>
<name>A0ABW5U3D3_9RHOB</name>
<dbReference type="PROSITE" id="PS51007">
    <property type="entry name" value="CYTC"/>
    <property type="match status" value="2"/>
</dbReference>
<feature type="compositionally biased region" description="Acidic residues" evidence="7">
    <location>
        <begin position="225"/>
        <end position="234"/>
    </location>
</feature>
<keyword evidence="5 6" id="KW-0408">Iron</keyword>
<reference evidence="10" key="1">
    <citation type="journal article" date="2019" name="Int. J. Syst. Evol. Microbiol.">
        <title>The Global Catalogue of Microorganisms (GCM) 10K type strain sequencing project: providing services to taxonomists for standard genome sequencing and annotation.</title>
        <authorList>
            <consortium name="The Broad Institute Genomics Platform"/>
            <consortium name="The Broad Institute Genome Sequencing Center for Infectious Disease"/>
            <person name="Wu L."/>
            <person name="Ma J."/>
        </authorList>
    </citation>
    <scope>NUCLEOTIDE SEQUENCE [LARGE SCALE GENOMIC DNA]</scope>
    <source>
        <strain evidence="10">TISTR 2562</strain>
    </source>
</reference>
<dbReference type="Gene3D" id="1.10.760.10">
    <property type="entry name" value="Cytochrome c-like domain"/>
    <property type="match status" value="2"/>
</dbReference>